<proteinExistence type="predicted"/>
<evidence type="ECO:0000256" key="1">
    <source>
        <dbReference type="SAM" id="Phobius"/>
    </source>
</evidence>
<name>A0A508T386_9BRAD</name>
<sequence>MQEATLFLAMSIGIVGATVVSYVGATLLRNVRDDVEAMLRILPTRAAEEKAEAREENRSRARTELIHLLLVRSAPGAILALFGFFLLCSLSSRVLDIASAVLRASP</sequence>
<feature type="transmembrane region" description="Helical" evidence="1">
    <location>
        <begin position="65"/>
        <end position="87"/>
    </location>
</feature>
<feature type="transmembrane region" description="Helical" evidence="1">
    <location>
        <begin position="6"/>
        <end position="28"/>
    </location>
</feature>
<dbReference type="Proteomes" id="UP000328092">
    <property type="component" value="Unassembled WGS sequence"/>
</dbReference>
<keyword evidence="1" id="KW-0812">Transmembrane</keyword>
<comment type="caution">
    <text evidence="2">The sequence shown here is derived from an EMBL/GenBank/DDBJ whole genome shotgun (WGS) entry which is preliminary data.</text>
</comment>
<dbReference type="EMBL" id="CAADFC020000009">
    <property type="protein sequence ID" value="VIO69343.1"/>
    <property type="molecule type" value="Genomic_DNA"/>
</dbReference>
<evidence type="ECO:0000313" key="2">
    <source>
        <dbReference type="EMBL" id="VIO69343.1"/>
    </source>
</evidence>
<evidence type="ECO:0000313" key="3">
    <source>
        <dbReference type="Proteomes" id="UP000328092"/>
    </source>
</evidence>
<organism evidence="2 3">
    <name type="scientific">Bradyrhizobium ivorense</name>
    <dbReference type="NCBI Taxonomy" id="2511166"/>
    <lineage>
        <taxon>Bacteria</taxon>
        <taxon>Pseudomonadati</taxon>
        <taxon>Pseudomonadota</taxon>
        <taxon>Alphaproteobacteria</taxon>
        <taxon>Hyphomicrobiales</taxon>
        <taxon>Nitrobacteraceae</taxon>
        <taxon>Bradyrhizobium</taxon>
    </lineage>
</organism>
<keyword evidence="1" id="KW-1133">Transmembrane helix</keyword>
<keyword evidence="1" id="KW-0472">Membrane</keyword>
<gene>
    <name evidence="2" type="ORF">CI1B_26290</name>
</gene>
<dbReference type="AlphaFoldDB" id="A0A508T386"/>
<protein>
    <submittedName>
        <fullName evidence="2">Uncharacterized protein</fullName>
    </submittedName>
</protein>
<accession>A0A508T386</accession>
<reference evidence="2" key="1">
    <citation type="submission" date="2019-02" db="EMBL/GenBank/DDBJ databases">
        <authorList>
            <person name="Pothier F.J."/>
        </authorList>
    </citation>
    <scope>NUCLEOTIDE SEQUENCE</scope>
    <source>
        <strain evidence="2">CI-1B</strain>
    </source>
</reference>
<keyword evidence="3" id="KW-1185">Reference proteome</keyword>